<reference evidence="5" key="1">
    <citation type="submission" date="2024-02" db="UniProtKB">
        <authorList>
            <consortium name="WormBaseParasite"/>
        </authorList>
    </citation>
    <scope>IDENTIFICATION</scope>
</reference>
<keyword evidence="3" id="KW-1133">Transmembrane helix</keyword>
<accession>A0AAF3F0Z7</accession>
<feature type="compositionally biased region" description="Low complexity" evidence="2">
    <location>
        <begin position="436"/>
        <end position="445"/>
    </location>
</feature>
<keyword evidence="3" id="KW-0812">Transmembrane</keyword>
<evidence type="ECO:0008006" key="6">
    <source>
        <dbReference type="Google" id="ProtNLM"/>
    </source>
</evidence>
<sequence length="511" mass="54762">MNSIEKLNICASIGSLLCISICVFLFSTVFEECLFLEENLHTEMHNIQKKSAQIASIIAEIKGFENSGEVKTRRQRQIARSVFQSYHGYPAKPIVFASKTQEKPSTEDDSLSDEYQEQGFISYEDERNIDSDDLDTGEIEYEDENASTTSPSILTTITTKLTTKLTTILPQMTQKMITPKKLHLRTISNSIKTTTERSTTKGKTQKPKTTKGSTPSKALTSALTKRTPTTKNRSPSTTPIPLTDADAPKNQRLRSIQSFPTPQRLQFANPSSYEFNPIGPTRGPVPSRRPFYSSTTPPSYGERPRCVMKRAEECPRGAPGPPGDRGTDGSDGENGRQGQPGNDADDVQAEMPILSGCTICPPGPTGRPGLPGKKGIRGLRGAMGTSGLPGRNGAPGTPGISGPDGPDGPDGQIGEPGNAGIDGTAGVGLRGEKGLQGKPGMQGEQGEQGGDGREGVRGEEGEQGEMGPRGKPGLDGQQGEKGEEGEPGEDSEYCPCPHRVYSRVELLRSLI</sequence>
<feature type="compositionally biased region" description="Basic and acidic residues" evidence="2">
    <location>
        <begin position="302"/>
        <end position="315"/>
    </location>
</feature>
<feature type="compositionally biased region" description="Polar residues" evidence="2">
    <location>
        <begin position="218"/>
        <end position="240"/>
    </location>
</feature>
<keyword evidence="4" id="KW-1185">Reference proteome</keyword>
<evidence type="ECO:0000313" key="5">
    <source>
        <dbReference type="WBParaSite" id="MBELARI_LOCUS20198"/>
    </source>
</evidence>
<feature type="compositionally biased region" description="Polar residues" evidence="2">
    <location>
        <begin position="253"/>
        <end position="274"/>
    </location>
</feature>
<evidence type="ECO:0000256" key="3">
    <source>
        <dbReference type="SAM" id="Phobius"/>
    </source>
</evidence>
<evidence type="ECO:0000313" key="4">
    <source>
        <dbReference type="Proteomes" id="UP000887575"/>
    </source>
</evidence>
<dbReference type="Gene3D" id="1.20.5.320">
    <property type="entry name" value="6-Phosphogluconate Dehydrogenase, domain 3"/>
    <property type="match status" value="1"/>
</dbReference>
<dbReference type="PANTHER" id="PTHR24637">
    <property type="entry name" value="COLLAGEN"/>
    <property type="match status" value="1"/>
</dbReference>
<feature type="compositionally biased region" description="Basic and acidic residues" evidence="2">
    <location>
        <begin position="450"/>
        <end position="460"/>
    </location>
</feature>
<evidence type="ECO:0000256" key="2">
    <source>
        <dbReference type="SAM" id="MobiDB-lite"/>
    </source>
</evidence>
<keyword evidence="1" id="KW-0677">Repeat</keyword>
<dbReference type="Proteomes" id="UP000887575">
    <property type="component" value="Unassembled WGS sequence"/>
</dbReference>
<dbReference type="AlphaFoldDB" id="A0AAF3F0Z7"/>
<evidence type="ECO:0000256" key="1">
    <source>
        <dbReference type="ARBA" id="ARBA00022737"/>
    </source>
</evidence>
<protein>
    <recommendedName>
        <fullName evidence="6">Collagen</fullName>
    </recommendedName>
</protein>
<feature type="transmembrane region" description="Helical" evidence="3">
    <location>
        <begin position="7"/>
        <end position="30"/>
    </location>
</feature>
<feature type="compositionally biased region" description="Low complexity" evidence="2">
    <location>
        <begin position="395"/>
        <end position="416"/>
    </location>
</feature>
<proteinExistence type="predicted"/>
<name>A0AAF3F0Z7_9BILA</name>
<dbReference type="PANTHER" id="PTHR24637:SF356">
    <property type="entry name" value="NEMATODE CUTICLE COLLAGEN N-TERMINAL DOMAIN-CONTAINING PROTEIN"/>
    <property type="match status" value="1"/>
</dbReference>
<organism evidence="4 5">
    <name type="scientific">Mesorhabditis belari</name>
    <dbReference type="NCBI Taxonomy" id="2138241"/>
    <lineage>
        <taxon>Eukaryota</taxon>
        <taxon>Metazoa</taxon>
        <taxon>Ecdysozoa</taxon>
        <taxon>Nematoda</taxon>
        <taxon>Chromadorea</taxon>
        <taxon>Rhabditida</taxon>
        <taxon>Rhabditina</taxon>
        <taxon>Rhabditomorpha</taxon>
        <taxon>Rhabditoidea</taxon>
        <taxon>Rhabditidae</taxon>
        <taxon>Mesorhabditinae</taxon>
        <taxon>Mesorhabditis</taxon>
    </lineage>
</organism>
<dbReference type="WBParaSite" id="MBELARI_LOCUS20198">
    <property type="protein sequence ID" value="MBELARI_LOCUS20198"/>
    <property type="gene ID" value="MBELARI_LOCUS20198"/>
</dbReference>
<feature type="region of interest" description="Disordered" evidence="2">
    <location>
        <begin position="184"/>
        <end position="496"/>
    </location>
</feature>
<keyword evidence="3" id="KW-0472">Membrane</keyword>